<keyword evidence="3" id="KW-1185">Reference proteome</keyword>
<reference evidence="2 3" key="1">
    <citation type="submission" date="2017-06" db="EMBL/GenBank/DDBJ databases">
        <title>Description of Rhodopirellula bahusiensis sp. nov.</title>
        <authorList>
            <person name="Kizina J."/>
            <person name="Harder J."/>
        </authorList>
    </citation>
    <scope>NUCLEOTIDE SEQUENCE [LARGE SCALE GENOMIC DNA]</scope>
    <source>
        <strain evidence="2 3">SWK21</strain>
    </source>
</reference>
<evidence type="ECO:0000313" key="2">
    <source>
        <dbReference type="EMBL" id="PHQ32998.1"/>
    </source>
</evidence>
<accession>A0A2G1W1S9</accession>
<comment type="caution">
    <text evidence="2">The sequence shown here is derived from an EMBL/GenBank/DDBJ whole genome shotgun (WGS) entry which is preliminary data.</text>
</comment>
<sequence>MKPGPELGTSRNPATPPPATQPEIVDLTLVEPVECPCGWARRAFAASPDFPGTLHLTQISLDAKSHYHRDHTEIYVILKCDEDAAIELDGQLHPVRPLMSILIPPGVKHRAIGKMEVLIVCTPEFDAADEHFGDPDADRP</sequence>
<dbReference type="Gene3D" id="2.60.120.10">
    <property type="entry name" value="Jelly Rolls"/>
    <property type="match status" value="1"/>
</dbReference>
<dbReference type="AlphaFoldDB" id="A0A2G1W1S9"/>
<dbReference type="GeneID" id="90610741"/>
<feature type="region of interest" description="Disordered" evidence="1">
    <location>
        <begin position="1"/>
        <end position="21"/>
    </location>
</feature>
<evidence type="ECO:0000256" key="1">
    <source>
        <dbReference type="SAM" id="MobiDB-lite"/>
    </source>
</evidence>
<evidence type="ECO:0000313" key="3">
    <source>
        <dbReference type="Proteomes" id="UP000225740"/>
    </source>
</evidence>
<organism evidence="2 3">
    <name type="scientific">Rhodopirellula bahusiensis</name>
    <dbReference type="NCBI Taxonomy" id="2014065"/>
    <lineage>
        <taxon>Bacteria</taxon>
        <taxon>Pseudomonadati</taxon>
        <taxon>Planctomycetota</taxon>
        <taxon>Planctomycetia</taxon>
        <taxon>Pirellulales</taxon>
        <taxon>Pirellulaceae</taxon>
        <taxon>Rhodopirellula</taxon>
    </lineage>
</organism>
<dbReference type="EMBL" id="NIZW01000020">
    <property type="protein sequence ID" value="PHQ32998.1"/>
    <property type="molecule type" value="Genomic_DNA"/>
</dbReference>
<dbReference type="RefSeq" id="WP_099262900.1">
    <property type="nucleotide sequence ID" value="NZ_NIZW01000020.1"/>
</dbReference>
<name>A0A2G1W1S9_9BACT</name>
<dbReference type="InterPro" id="IPR011051">
    <property type="entry name" value="RmlC_Cupin_sf"/>
</dbReference>
<dbReference type="InterPro" id="IPR014710">
    <property type="entry name" value="RmlC-like_jellyroll"/>
</dbReference>
<dbReference type="SUPFAM" id="SSF51182">
    <property type="entry name" value="RmlC-like cupins"/>
    <property type="match status" value="1"/>
</dbReference>
<protein>
    <submittedName>
        <fullName evidence="2">Cupin</fullName>
    </submittedName>
</protein>
<dbReference type="CDD" id="cd20295">
    <property type="entry name" value="cupin_Pac13-like"/>
    <property type="match status" value="1"/>
</dbReference>
<dbReference type="OrthoDB" id="287918at2"/>
<gene>
    <name evidence="2" type="ORF">CEE69_22505</name>
</gene>
<proteinExistence type="predicted"/>
<dbReference type="Proteomes" id="UP000225740">
    <property type="component" value="Unassembled WGS sequence"/>
</dbReference>